<sequence length="145" mass="15126">MDDLPAAALLALSAFASATLLPGSSEALLLTLLAAGHAAGPLVAVATAGNLAGSLVNWALGRFLIRFRDRRWFPVSEAALERAQRGYRRWGLWSLLFAWVPVVGDPLTVAAGALKVGFWPFLILVGIGKAARYALLAAGFAAVAG</sequence>
<evidence type="ECO:0000313" key="4">
    <source>
        <dbReference type="Proteomes" id="UP000244060"/>
    </source>
</evidence>
<feature type="transmembrane region" description="Helical" evidence="1">
    <location>
        <begin position="43"/>
        <end position="65"/>
    </location>
</feature>
<evidence type="ECO:0000256" key="1">
    <source>
        <dbReference type="SAM" id="Phobius"/>
    </source>
</evidence>
<dbReference type="AlphaFoldDB" id="A0A2T5KC69"/>
<dbReference type="Proteomes" id="UP000244060">
    <property type="component" value="Unassembled WGS sequence"/>
</dbReference>
<keyword evidence="4" id="KW-1185">Reference proteome</keyword>
<gene>
    <name evidence="3" type="ORF">C8J28_103140</name>
</gene>
<feature type="domain" description="VTT" evidence="2">
    <location>
        <begin position="31"/>
        <end position="137"/>
    </location>
</feature>
<dbReference type="InterPro" id="IPR051311">
    <property type="entry name" value="DedA_domain"/>
</dbReference>
<comment type="caution">
    <text evidence="3">The sequence shown here is derived from an EMBL/GenBank/DDBJ whole genome shotgun (WGS) entry which is preliminary data.</text>
</comment>
<dbReference type="OrthoDB" id="9814483at2"/>
<organism evidence="3 4">
    <name type="scientific">Cereibacter azotoformans</name>
    <dbReference type="NCBI Taxonomy" id="43057"/>
    <lineage>
        <taxon>Bacteria</taxon>
        <taxon>Pseudomonadati</taxon>
        <taxon>Pseudomonadota</taxon>
        <taxon>Alphaproteobacteria</taxon>
        <taxon>Rhodobacterales</taxon>
        <taxon>Paracoccaceae</taxon>
        <taxon>Cereibacter</taxon>
    </lineage>
</organism>
<feature type="transmembrane region" description="Helical" evidence="1">
    <location>
        <begin position="90"/>
        <end position="112"/>
    </location>
</feature>
<proteinExistence type="predicted"/>
<dbReference type="PANTHER" id="PTHR42709:SF4">
    <property type="entry name" value="INNER MEMBRANE PROTEIN YQAA"/>
    <property type="match status" value="1"/>
</dbReference>
<keyword evidence="1" id="KW-1133">Transmembrane helix</keyword>
<feature type="transmembrane region" description="Helical" evidence="1">
    <location>
        <begin position="118"/>
        <end position="144"/>
    </location>
</feature>
<dbReference type="EMBL" id="QAOT01000003">
    <property type="protein sequence ID" value="PTR20014.1"/>
    <property type="molecule type" value="Genomic_DNA"/>
</dbReference>
<dbReference type="RefSeq" id="WP_108220373.1">
    <property type="nucleotide sequence ID" value="NZ_CP090021.1"/>
</dbReference>
<reference evidence="3 4" key="1">
    <citation type="submission" date="2018-04" db="EMBL/GenBank/DDBJ databases">
        <title>Genomic Encyclopedia of Type Strains, Phase III (KMG-III): the genomes of soil and plant-associated and newly described type strains.</title>
        <authorList>
            <person name="Whitman W."/>
        </authorList>
    </citation>
    <scope>NUCLEOTIDE SEQUENCE [LARGE SCALE GENOMIC DNA]</scope>
    <source>
        <strain evidence="3 4">KA25</strain>
    </source>
</reference>
<evidence type="ECO:0000313" key="3">
    <source>
        <dbReference type="EMBL" id="PTR20014.1"/>
    </source>
</evidence>
<dbReference type="PANTHER" id="PTHR42709">
    <property type="entry name" value="ALKALINE PHOSPHATASE LIKE PROTEIN"/>
    <property type="match status" value="1"/>
</dbReference>
<dbReference type="InterPro" id="IPR032816">
    <property type="entry name" value="VTT_dom"/>
</dbReference>
<evidence type="ECO:0000259" key="2">
    <source>
        <dbReference type="Pfam" id="PF09335"/>
    </source>
</evidence>
<keyword evidence="1" id="KW-0812">Transmembrane</keyword>
<keyword evidence="1" id="KW-0472">Membrane</keyword>
<dbReference type="Pfam" id="PF09335">
    <property type="entry name" value="VTT_dom"/>
    <property type="match status" value="1"/>
</dbReference>
<accession>A0A2T5KC69</accession>
<name>A0A2T5KC69_9RHOB</name>
<protein>
    <submittedName>
        <fullName evidence="3">Membrane protein YqaA with SNARE-associated domain</fullName>
    </submittedName>
</protein>